<gene>
    <name evidence="5" type="ORF">MNBD_CHLOROFLEXI01-40</name>
</gene>
<evidence type="ECO:0000259" key="4">
    <source>
        <dbReference type="PROSITE" id="PS50977"/>
    </source>
</evidence>
<proteinExistence type="predicted"/>
<reference evidence="5" key="1">
    <citation type="submission" date="2018-06" db="EMBL/GenBank/DDBJ databases">
        <authorList>
            <person name="Zhirakovskaya E."/>
        </authorList>
    </citation>
    <scope>NUCLEOTIDE SEQUENCE</scope>
</reference>
<dbReference type="PANTHER" id="PTHR30055:SF234">
    <property type="entry name" value="HTH-TYPE TRANSCRIPTIONAL REGULATOR BETI"/>
    <property type="match status" value="1"/>
</dbReference>
<dbReference type="Gene3D" id="1.10.357.10">
    <property type="entry name" value="Tetracycline Repressor, domain 2"/>
    <property type="match status" value="2"/>
</dbReference>
<dbReference type="AlphaFoldDB" id="A0A3B0UWM9"/>
<evidence type="ECO:0000313" key="5">
    <source>
        <dbReference type="EMBL" id="VAW33250.1"/>
    </source>
</evidence>
<feature type="domain" description="HTH tetR-type" evidence="4">
    <location>
        <begin position="70"/>
        <end position="130"/>
    </location>
</feature>
<dbReference type="GO" id="GO:0003700">
    <property type="term" value="F:DNA-binding transcription factor activity"/>
    <property type="evidence" value="ECO:0007669"/>
    <property type="project" value="TreeGrafter"/>
</dbReference>
<evidence type="ECO:0000256" key="3">
    <source>
        <dbReference type="ARBA" id="ARBA00023163"/>
    </source>
</evidence>
<keyword evidence="1" id="KW-0805">Transcription regulation</keyword>
<organism evidence="5">
    <name type="scientific">hydrothermal vent metagenome</name>
    <dbReference type="NCBI Taxonomy" id="652676"/>
    <lineage>
        <taxon>unclassified sequences</taxon>
        <taxon>metagenomes</taxon>
        <taxon>ecological metagenomes</taxon>
    </lineage>
</organism>
<protein>
    <recommendedName>
        <fullName evidence="4">HTH tetR-type domain-containing protein</fullName>
    </recommendedName>
</protein>
<evidence type="ECO:0000256" key="1">
    <source>
        <dbReference type="ARBA" id="ARBA00023015"/>
    </source>
</evidence>
<dbReference type="PROSITE" id="PS50977">
    <property type="entry name" value="HTH_TETR_2"/>
    <property type="match status" value="2"/>
</dbReference>
<dbReference type="PRINTS" id="PR00455">
    <property type="entry name" value="HTHTETR"/>
</dbReference>
<dbReference type="InterPro" id="IPR039536">
    <property type="entry name" value="TetR_C_Proteobacteria"/>
</dbReference>
<dbReference type="EMBL" id="UOEU01000434">
    <property type="protein sequence ID" value="VAW33250.1"/>
    <property type="molecule type" value="Genomic_DNA"/>
</dbReference>
<keyword evidence="2" id="KW-0238">DNA-binding</keyword>
<dbReference type="SUPFAM" id="SSF48498">
    <property type="entry name" value="Tetracyclin repressor-like, C-terminal domain"/>
    <property type="match status" value="1"/>
</dbReference>
<accession>A0A3B0UWM9</accession>
<evidence type="ECO:0000256" key="2">
    <source>
        <dbReference type="ARBA" id="ARBA00023125"/>
    </source>
</evidence>
<dbReference type="Pfam" id="PF14246">
    <property type="entry name" value="TetR_C_7"/>
    <property type="match status" value="1"/>
</dbReference>
<sequence length="268" mass="29644">MSSHNSSAIQTEILQAAQVLVQDTAVSFTMDALAKQTGFSRATIYRQVGSKKALLQRLAQEHGLPNPTQPDVRSRILQAARTIFGQYGLVTPTMEQIASEASVGVATVYRHFGDRPTLLKSFMEAFQPRLPSDDAQSSGDLTSDLIQLVQSMIQFILQNQDMVRLSFANSAEWQAVLTEVRPFQERSLVRVATFLQSQMDAGKLHPVDPHKAATALLGMILSFSLIMPTYYQLPEPEPQETAVFIVQLFLDGLRKDPKGLPSKGRSPQ</sequence>
<dbReference type="InterPro" id="IPR036271">
    <property type="entry name" value="Tet_transcr_reg_TetR-rel_C_sf"/>
</dbReference>
<dbReference type="GO" id="GO:0000976">
    <property type="term" value="F:transcription cis-regulatory region binding"/>
    <property type="evidence" value="ECO:0007669"/>
    <property type="project" value="TreeGrafter"/>
</dbReference>
<dbReference type="Pfam" id="PF00440">
    <property type="entry name" value="TetR_N"/>
    <property type="match status" value="2"/>
</dbReference>
<dbReference type="SUPFAM" id="SSF46689">
    <property type="entry name" value="Homeodomain-like"/>
    <property type="match status" value="2"/>
</dbReference>
<dbReference type="PANTHER" id="PTHR30055">
    <property type="entry name" value="HTH-TYPE TRANSCRIPTIONAL REGULATOR RUTR"/>
    <property type="match status" value="1"/>
</dbReference>
<name>A0A3B0UWM9_9ZZZZ</name>
<dbReference type="InterPro" id="IPR001647">
    <property type="entry name" value="HTH_TetR"/>
</dbReference>
<keyword evidence="3" id="KW-0804">Transcription</keyword>
<dbReference type="InterPro" id="IPR009057">
    <property type="entry name" value="Homeodomain-like_sf"/>
</dbReference>
<feature type="domain" description="HTH tetR-type" evidence="4">
    <location>
        <begin position="7"/>
        <end position="66"/>
    </location>
</feature>
<dbReference type="InterPro" id="IPR050109">
    <property type="entry name" value="HTH-type_TetR-like_transc_reg"/>
</dbReference>